<keyword evidence="2" id="KW-1133">Transmembrane helix</keyword>
<feature type="transmembrane region" description="Helical" evidence="2">
    <location>
        <begin position="105"/>
        <end position="125"/>
    </location>
</feature>
<dbReference type="AlphaFoldDB" id="A0A2P2K271"/>
<evidence type="ECO:0000256" key="2">
    <source>
        <dbReference type="SAM" id="Phobius"/>
    </source>
</evidence>
<organism evidence="3">
    <name type="scientific">Rhizophora mucronata</name>
    <name type="common">Asiatic mangrove</name>
    <dbReference type="NCBI Taxonomy" id="61149"/>
    <lineage>
        <taxon>Eukaryota</taxon>
        <taxon>Viridiplantae</taxon>
        <taxon>Streptophyta</taxon>
        <taxon>Embryophyta</taxon>
        <taxon>Tracheophyta</taxon>
        <taxon>Spermatophyta</taxon>
        <taxon>Magnoliopsida</taxon>
        <taxon>eudicotyledons</taxon>
        <taxon>Gunneridae</taxon>
        <taxon>Pentapetalae</taxon>
        <taxon>rosids</taxon>
        <taxon>fabids</taxon>
        <taxon>Malpighiales</taxon>
        <taxon>Rhizophoraceae</taxon>
        <taxon>Rhizophora</taxon>
    </lineage>
</organism>
<name>A0A2P2K271_RHIMU</name>
<keyword evidence="2" id="KW-0812">Transmembrane</keyword>
<dbReference type="PANTHER" id="PTHR48145:SF5">
    <property type="entry name" value="NUCLEAR ENVELOPE-ASSOCIATED PROTEIN 2"/>
    <property type="match status" value="1"/>
</dbReference>
<accession>A0A2P2K271</accession>
<protein>
    <submittedName>
        <fullName evidence="3">Myosin-11</fullName>
    </submittedName>
</protein>
<keyword evidence="2" id="KW-0472">Membrane</keyword>
<sequence length="127" mass="14609">MSISEQPLSNSLAAPVEEFDPLLKDLNEKKQSFRRNVVSLAAELKEVRSRLASKEQLFAKETITRQEAENTAKKMGEQIYRLQKTLEERNCQLQSSASNSEKVPFGIPVFYFIFYIYIFVSFGGFMI</sequence>
<proteinExistence type="predicted"/>
<reference evidence="3" key="1">
    <citation type="submission" date="2018-02" db="EMBL/GenBank/DDBJ databases">
        <title>Rhizophora mucronata_Transcriptome.</title>
        <authorList>
            <person name="Meera S.P."/>
            <person name="Sreeshan A."/>
            <person name="Augustine A."/>
        </authorList>
    </citation>
    <scope>NUCLEOTIDE SEQUENCE</scope>
    <source>
        <tissue evidence="3">Leaf</tissue>
    </source>
</reference>
<evidence type="ECO:0000313" key="3">
    <source>
        <dbReference type="EMBL" id="MBW99812.1"/>
    </source>
</evidence>
<dbReference type="PANTHER" id="PTHR48145">
    <property type="entry name" value="NUCLEAR ENVELOPE-ASSOCIATED PROTEIN 1"/>
    <property type="match status" value="1"/>
</dbReference>
<evidence type="ECO:0000256" key="1">
    <source>
        <dbReference type="SAM" id="Coils"/>
    </source>
</evidence>
<dbReference type="EMBL" id="GGEC01019329">
    <property type="protein sequence ID" value="MBW99812.1"/>
    <property type="molecule type" value="Transcribed_RNA"/>
</dbReference>
<keyword evidence="1" id="KW-0175">Coiled coil</keyword>
<feature type="coiled-coil region" evidence="1">
    <location>
        <begin position="23"/>
        <end position="85"/>
    </location>
</feature>
<dbReference type="InterPro" id="IPR049932">
    <property type="entry name" value="NEAP1-4"/>
</dbReference>